<evidence type="ECO:0000313" key="10">
    <source>
        <dbReference type="Proteomes" id="UP000076837"/>
    </source>
</evidence>
<dbReference type="InterPro" id="IPR049326">
    <property type="entry name" value="Rhodopsin_dom_fungi"/>
</dbReference>
<sequence length="334" mass="37305">MLVYGDPGYMEENKGSKLYIITFLFLAGAILIVTLRIFSRWYLLRARRTTLSEDLIVTAVLVDVASCILIHFQIHTGMGKHIEYSRARPAMLVESMKIGLAQNTTYQALVGLIKLSILVQFHQLALPGMQKRAAIFQCVPMNAAWDPENFPKGCWNMMAVNFFTSSINTLLDIVIFVLPIPTMRKLQITSKKKVLAYAMGLLALACSIVRLRNIIHFNGEGDFTYIACMVPVWGAVECNAGIICASFPFVVPLFKWISGSVAETVSGSHLNPLSGRGHELQRSDKMSWPLTSRRQADQQRLRSESTENIRVDSETTIVVSNATTKSDGKHVENF</sequence>
<proteinExistence type="inferred from homology"/>
<feature type="transmembrane region" description="Helical" evidence="7">
    <location>
        <begin position="223"/>
        <end position="251"/>
    </location>
</feature>
<feature type="transmembrane region" description="Helical" evidence="7">
    <location>
        <begin position="194"/>
        <end position="211"/>
    </location>
</feature>
<evidence type="ECO:0000256" key="7">
    <source>
        <dbReference type="SAM" id="Phobius"/>
    </source>
</evidence>
<evidence type="ECO:0000256" key="4">
    <source>
        <dbReference type="ARBA" id="ARBA00023136"/>
    </source>
</evidence>
<dbReference type="EMBL" id="JYNV01000229">
    <property type="protein sequence ID" value="KZM22006.1"/>
    <property type="molecule type" value="Genomic_DNA"/>
</dbReference>
<dbReference type="Proteomes" id="UP000076837">
    <property type="component" value="Unassembled WGS sequence"/>
</dbReference>
<evidence type="ECO:0000256" key="1">
    <source>
        <dbReference type="ARBA" id="ARBA00004141"/>
    </source>
</evidence>
<feature type="transmembrane region" description="Helical" evidence="7">
    <location>
        <begin position="20"/>
        <end position="43"/>
    </location>
</feature>
<dbReference type="Pfam" id="PF20684">
    <property type="entry name" value="Fung_rhodopsin"/>
    <property type="match status" value="2"/>
</dbReference>
<name>A0A163BUM8_DIDRA</name>
<organism evidence="9 10">
    <name type="scientific">Didymella rabiei</name>
    <name type="common">Chickpea ascochyta blight fungus</name>
    <name type="synonym">Mycosphaerella rabiei</name>
    <dbReference type="NCBI Taxonomy" id="5454"/>
    <lineage>
        <taxon>Eukaryota</taxon>
        <taxon>Fungi</taxon>
        <taxon>Dikarya</taxon>
        <taxon>Ascomycota</taxon>
        <taxon>Pezizomycotina</taxon>
        <taxon>Dothideomycetes</taxon>
        <taxon>Pleosporomycetidae</taxon>
        <taxon>Pleosporales</taxon>
        <taxon>Pleosporineae</taxon>
        <taxon>Didymellaceae</taxon>
        <taxon>Ascochyta</taxon>
    </lineage>
</organism>
<evidence type="ECO:0000256" key="2">
    <source>
        <dbReference type="ARBA" id="ARBA00022692"/>
    </source>
</evidence>
<feature type="compositionally biased region" description="Basic and acidic residues" evidence="6">
    <location>
        <begin position="276"/>
        <end position="285"/>
    </location>
</feature>
<evidence type="ECO:0000313" key="9">
    <source>
        <dbReference type="EMBL" id="KZM22006.1"/>
    </source>
</evidence>
<keyword evidence="2 7" id="KW-0812">Transmembrane</keyword>
<dbReference type="InterPro" id="IPR052337">
    <property type="entry name" value="SAT4-like"/>
</dbReference>
<gene>
    <name evidence="9" type="ORF">ST47_g6851</name>
</gene>
<feature type="transmembrane region" description="Helical" evidence="7">
    <location>
        <begin position="55"/>
        <end position="74"/>
    </location>
</feature>
<evidence type="ECO:0000256" key="6">
    <source>
        <dbReference type="SAM" id="MobiDB-lite"/>
    </source>
</evidence>
<feature type="compositionally biased region" description="Basic and acidic residues" evidence="6">
    <location>
        <begin position="294"/>
        <end position="307"/>
    </location>
</feature>
<dbReference type="PANTHER" id="PTHR33048:SF47">
    <property type="entry name" value="INTEGRAL MEMBRANE PROTEIN-RELATED"/>
    <property type="match status" value="1"/>
</dbReference>
<feature type="domain" description="Rhodopsin" evidence="8">
    <location>
        <begin position="35"/>
        <end position="124"/>
    </location>
</feature>
<feature type="domain" description="Rhodopsin" evidence="8">
    <location>
        <begin position="133"/>
        <end position="255"/>
    </location>
</feature>
<dbReference type="STRING" id="5454.A0A163BUM8"/>
<keyword evidence="4 7" id="KW-0472">Membrane</keyword>
<keyword evidence="10" id="KW-1185">Reference proteome</keyword>
<keyword evidence="3 7" id="KW-1133">Transmembrane helix</keyword>
<dbReference type="PANTHER" id="PTHR33048">
    <property type="entry name" value="PTH11-LIKE INTEGRAL MEMBRANE PROTEIN (AFU_ORTHOLOGUE AFUA_5G11245)"/>
    <property type="match status" value="1"/>
</dbReference>
<comment type="subcellular location">
    <subcellularLocation>
        <location evidence="1">Membrane</location>
        <topology evidence="1">Multi-pass membrane protein</topology>
    </subcellularLocation>
</comment>
<evidence type="ECO:0000259" key="8">
    <source>
        <dbReference type="Pfam" id="PF20684"/>
    </source>
</evidence>
<comment type="caution">
    <text evidence="9">The sequence shown here is derived from an EMBL/GenBank/DDBJ whole genome shotgun (WGS) entry which is preliminary data.</text>
</comment>
<accession>A0A163BUM8</accession>
<evidence type="ECO:0000256" key="3">
    <source>
        <dbReference type="ARBA" id="ARBA00022989"/>
    </source>
</evidence>
<feature type="region of interest" description="Disordered" evidence="6">
    <location>
        <begin position="272"/>
        <end position="307"/>
    </location>
</feature>
<dbReference type="GO" id="GO:0016020">
    <property type="term" value="C:membrane"/>
    <property type="evidence" value="ECO:0007669"/>
    <property type="project" value="UniProtKB-SubCell"/>
</dbReference>
<reference evidence="9 10" key="1">
    <citation type="journal article" date="2016" name="Sci. Rep.">
        <title>Draft genome sequencing and secretome analysis of fungal phytopathogen Ascochyta rabiei provides insight into the necrotrophic effector repertoire.</title>
        <authorList>
            <person name="Verma S."/>
            <person name="Gazara R.K."/>
            <person name="Nizam S."/>
            <person name="Parween S."/>
            <person name="Chattopadhyay D."/>
            <person name="Verma P.K."/>
        </authorList>
    </citation>
    <scope>NUCLEOTIDE SEQUENCE [LARGE SCALE GENOMIC DNA]</scope>
    <source>
        <strain evidence="9 10">ArDII</strain>
    </source>
</reference>
<evidence type="ECO:0000256" key="5">
    <source>
        <dbReference type="ARBA" id="ARBA00038359"/>
    </source>
</evidence>
<protein>
    <recommendedName>
        <fullName evidence="8">Rhodopsin domain-containing protein</fullName>
    </recommendedName>
</protein>
<feature type="transmembrane region" description="Helical" evidence="7">
    <location>
        <begin position="159"/>
        <end position="182"/>
    </location>
</feature>
<dbReference type="AlphaFoldDB" id="A0A163BUM8"/>
<comment type="similarity">
    <text evidence="5">Belongs to the SAT4 family.</text>
</comment>